<dbReference type="PANTHER" id="PTHR30023:SF0">
    <property type="entry name" value="PENICILLIN-SENSITIVE CARBOXYPEPTIDASE A"/>
    <property type="match status" value="1"/>
</dbReference>
<dbReference type="GO" id="GO:0006508">
    <property type="term" value="P:proteolysis"/>
    <property type="evidence" value="ECO:0007669"/>
    <property type="project" value="InterPro"/>
</dbReference>
<dbReference type="EMBL" id="FNUS01000007">
    <property type="protein sequence ID" value="SEG53709.1"/>
    <property type="molecule type" value="Genomic_DNA"/>
</dbReference>
<dbReference type="Gene3D" id="3.50.80.20">
    <property type="entry name" value="D-Ala-D-Ala carboxypeptidase C, peptidase S13"/>
    <property type="match status" value="1"/>
</dbReference>
<sequence length="485" mass="53230">MIKLKNLLLLSTFSVSVFAFSQGTFASNKYYSAADNQPNEKEIPSVNINAAKEEVDNGITKMMSDPVLRHANWGFVVYDPVAKKIISSYNETAPLVPASTTKLLTTDTAFGLLGDKFKWKTQLEYKGDIDEDGTLTGNLYIVGSGDPSLGTRKAGAASYTQIVTDYIHAIADAGIKKIKGNIIIQTAVFKVNKSPILPENIVWVEDGSYYLPAGSTADVDPRNEKLIVPAKNPFNETERYFYVSPFTNKMAFADVFDGKNYLSTALPEAPSYLATLLKNSLNKSKLPITGSVINLKTQTTADHRNVLYTYESPTLLDIVHYTNQHSDNALAEAIMRMVGFQKYGDQSVTSGKKAVINHLTNIGFDLNGLNYIDGSGLSHSNTVTPIAQVKFLASRMHESYFKDYFESLPVAGQSGTLRRMFLYGDANGQIFAKTGTLNKVKALAGYIKTKTGKTLTFSLLVNNYAGSVADVKKKMEELLIPTLEL</sequence>
<accession>A0A1H6AYL4</accession>
<gene>
    <name evidence="4" type="ORF">SAMN05421847_2606</name>
</gene>
<dbReference type="PANTHER" id="PTHR30023">
    <property type="entry name" value="D-ALANYL-D-ALANINE CARBOXYPEPTIDASE"/>
    <property type="match status" value="1"/>
</dbReference>
<dbReference type="GO" id="GO:0004185">
    <property type="term" value="F:serine-type carboxypeptidase activity"/>
    <property type="evidence" value="ECO:0007669"/>
    <property type="project" value="InterPro"/>
</dbReference>
<dbReference type="InterPro" id="IPR012338">
    <property type="entry name" value="Beta-lactam/transpept-like"/>
</dbReference>
<dbReference type="GO" id="GO:0000270">
    <property type="term" value="P:peptidoglycan metabolic process"/>
    <property type="evidence" value="ECO:0007669"/>
    <property type="project" value="TreeGrafter"/>
</dbReference>
<evidence type="ECO:0000256" key="2">
    <source>
        <dbReference type="ARBA" id="ARBA00022801"/>
    </source>
</evidence>
<evidence type="ECO:0000256" key="1">
    <source>
        <dbReference type="ARBA" id="ARBA00006096"/>
    </source>
</evidence>
<reference evidence="5" key="1">
    <citation type="submission" date="2016-10" db="EMBL/GenBank/DDBJ databases">
        <authorList>
            <person name="Varghese N."/>
            <person name="Submissions S."/>
        </authorList>
    </citation>
    <scope>NUCLEOTIDE SEQUENCE [LARGE SCALE GENOMIC DNA]</scope>
    <source>
        <strain evidence="5">DSM 21580</strain>
    </source>
</reference>
<dbReference type="InterPro" id="IPR000667">
    <property type="entry name" value="Peptidase_S13"/>
</dbReference>
<feature type="chain" id="PRO_5009293148" evidence="3">
    <location>
        <begin position="20"/>
        <end position="485"/>
    </location>
</feature>
<name>A0A1H6AYL4_9FLAO</name>
<organism evidence="4 5">
    <name type="scientific">Halpernia humi</name>
    <dbReference type="NCBI Taxonomy" id="493375"/>
    <lineage>
        <taxon>Bacteria</taxon>
        <taxon>Pseudomonadati</taxon>
        <taxon>Bacteroidota</taxon>
        <taxon>Flavobacteriia</taxon>
        <taxon>Flavobacteriales</taxon>
        <taxon>Weeksellaceae</taxon>
        <taxon>Chryseobacterium group</taxon>
        <taxon>Halpernia</taxon>
    </lineage>
</organism>
<keyword evidence="3" id="KW-0732">Signal</keyword>
<evidence type="ECO:0000256" key="3">
    <source>
        <dbReference type="SAM" id="SignalP"/>
    </source>
</evidence>
<keyword evidence="4" id="KW-0121">Carboxypeptidase</keyword>
<dbReference type="SUPFAM" id="SSF56601">
    <property type="entry name" value="beta-lactamase/transpeptidase-like"/>
    <property type="match status" value="1"/>
</dbReference>
<dbReference type="RefSeq" id="WP_103914463.1">
    <property type="nucleotide sequence ID" value="NZ_FNUS01000007.1"/>
</dbReference>
<keyword evidence="4" id="KW-0645">Protease</keyword>
<dbReference type="PRINTS" id="PR00922">
    <property type="entry name" value="DADACBPTASE3"/>
</dbReference>
<protein>
    <submittedName>
        <fullName evidence="4">D-alanyl-D-alanine carboxypeptidase / D-alanyl-D-alanine-endopeptidase (Penicillin-binding protein 4)</fullName>
    </submittedName>
</protein>
<dbReference type="Gene3D" id="3.40.710.10">
    <property type="entry name" value="DD-peptidase/beta-lactamase superfamily"/>
    <property type="match status" value="2"/>
</dbReference>
<evidence type="ECO:0000313" key="5">
    <source>
        <dbReference type="Proteomes" id="UP000236738"/>
    </source>
</evidence>
<feature type="signal peptide" evidence="3">
    <location>
        <begin position="1"/>
        <end position="19"/>
    </location>
</feature>
<dbReference type="NCBIfam" id="TIGR00666">
    <property type="entry name" value="PBP4"/>
    <property type="match status" value="1"/>
</dbReference>
<dbReference type="OrthoDB" id="9802627at2"/>
<dbReference type="Pfam" id="PF02113">
    <property type="entry name" value="Peptidase_S13"/>
    <property type="match status" value="2"/>
</dbReference>
<dbReference type="Proteomes" id="UP000236738">
    <property type="component" value="Unassembled WGS sequence"/>
</dbReference>
<evidence type="ECO:0000313" key="4">
    <source>
        <dbReference type="EMBL" id="SEG53709.1"/>
    </source>
</evidence>
<comment type="similarity">
    <text evidence="1">Belongs to the peptidase S13 family.</text>
</comment>
<keyword evidence="2" id="KW-0378">Hydrolase</keyword>
<keyword evidence="5" id="KW-1185">Reference proteome</keyword>
<dbReference type="AlphaFoldDB" id="A0A1H6AYL4"/>
<proteinExistence type="inferred from homology"/>